<dbReference type="Proteomes" id="UP000181790">
    <property type="component" value="Unassembled WGS sequence"/>
</dbReference>
<accession>A0A1S2VAU6</accession>
<dbReference type="AlphaFoldDB" id="A0A1S2VAU6"/>
<dbReference type="EMBL" id="MORL01000033">
    <property type="protein sequence ID" value="OIN55867.1"/>
    <property type="molecule type" value="Genomic_DNA"/>
</dbReference>
<dbReference type="RefSeq" id="WP_071506514.1">
    <property type="nucleotide sequence ID" value="NZ_MORL01000033.1"/>
</dbReference>
<organism evidence="1 2">
    <name type="scientific">Arsenicibacter rosenii</name>
    <dbReference type="NCBI Taxonomy" id="1750698"/>
    <lineage>
        <taxon>Bacteria</taxon>
        <taxon>Pseudomonadati</taxon>
        <taxon>Bacteroidota</taxon>
        <taxon>Cytophagia</taxon>
        <taxon>Cytophagales</taxon>
        <taxon>Spirosomataceae</taxon>
        <taxon>Arsenicibacter</taxon>
    </lineage>
</organism>
<keyword evidence="2" id="KW-1185">Reference proteome</keyword>
<gene>
    <name evidence="1" type="ORF">BLX24_27825</name>
</gene>
<reference evidence="1 2" key="1">
    <citation type="submission" date="2016-10" db="EMBL/GenBank/DDBJ databases">
        <title>Arsenicibacter rosenii gen. nov., sp. nov., an efficient arsenic-methylating bacterium isolated from an arsenic-contaminated paddy soil.</title>
        <authorList>
            <person name="Huang K."/>
        </authorList>
    </citation>
    <scope>NUCLEOTIDE SEQUENCE [LARGE SCALE GENOMIC DNA]</scope>
    <source>
        <strain evidence="1 2">SM-1</strain>
    </source>
</reference>
<comment type="caution">
    <text evidence="1">The sequence shown here is derived from an EMBL/GenBank/DDBJ whole genome shotgun (WGS) entry which is preliminary data.</text>
</comment>
<name>A0A1S2VAU6_9BACT</name>
<evidence type="ECO:0000313" key="2">
    <source>
        <dbReference type="Proteomes" id="UP000181790"/>
    </source>
</evidence>
<evidence type="ECO:0000313" key="1">
    <source>
        <dbReference type="EMBL" id="OIN55867.1"/>
    </source>
</evidence>
<proteinExistence type="predicted"/>
<sequence>MIAVQIDIGCVIENGQRITIRHPHELLAKPEHMQEVGMLAGWHPDQIPVAVAEVDWPEFTGDTSELYVLNIPILMN</sequence>
<protein>
    <submittedName>
        <fullName evidence="1">Uncharacterized protein</fullName>
    </submittedName>
</protein>